<name>A0ABY7DGU8_MYAAR</name>
<dbReference type="InterPro" id="IPR001368">
    <property type="entry name" value="TNFR/NGFR_Cys_rich_reg"/>
</dbReference>
<organism evidence="2 3">
    <name type="scientific">Mya arenaria</name>
    <name type="common">Soft-shell clam</name>
    <dbReference type="NCBI Taxonomy" id="6604"/>
    <lineage>
        <taxon>Eukaryota</taxon>
        <taxon>Metazoa</taxon>
        <taxon>Spiralia</taxon>
        <taxon>Lophotrochozoa</taxon>
        <taxon>Mollusca</taxon>
        <taxon>Bivalvia</taxon>
        <taxon>Autobranchia</taxon>
        <taxon>Heteroconchia</taxon>
        <taxon>Euheterodonta</taxon>
        <taxon>Imparidentia</taxon>
        <taxon>Neoheterodontei</taxon>
        <taxon>Myida</taxon>
        <taxon>Myoidea</taxon>
        <taxon>Myidae</taxon>
        <taxon>Mya</taxon>
    </lineage>
</organism>
<keyword evidence="3" id="KW-1185">Reference proteome</keyword>
<dbReference type="Proteomes" id="UP001164746">
    <property type="component" value="Chromosome 2"/>
</dbReference>
<dbReference type="Pfam" id="PF07699">
    <property type="entry name" value="Ephrin_rec_like"/>
    <property type="match status" value="12"/>
</dbReference>
<evidence type="ECO:0000313" key="2">
    <source>
        <dbReference type="EMBL" id="WAQ96877.1"/>
    </source>
</evidence>
<sequence length="1084" mass="119618">ITYFTTAPCEPGTFWDVNRKLCLPCPTGQYQDSVGQQSCRHCPYGQTTEHGGAKTVYECIGKRKFADLVIKYFLFFYENKAFYLNKYTDYRLPLDIPDCPPGTFKTPGTSVCDPCPSGSYQDRPDMTYCNACPDGLHTATPGAKSREDCQECPPGQQYSWDSSGCEPCPVDFYRETGQGQCQPCQHGFITEANGCGEESLCLPPCPAGRYWDSHYEDCRPCPIGQYQDRKYQTSCISCPRGQTTDAVGAASKDKCKEERDEDCPPGKFLDHASYTCRPCPVNSYKDRNGQDSCTPCGYGKFTSEPGCTSSKQCKECPLGKQFDESTHECEPCPVNQYRDAGHYKCLPCPYGLHTPAVGSTVCAPSCEAGAYWLRALQLCLKCPKGTYQDEPYRDSCKPCPAGRITRTPGATSATHCIDHAACGKGNYQEGGECRPCPVGTYQSREEMTYCVACPQGYITPNTGANTYQDCIECPGGEERRYGETRCTPCPKNQYRSPGEPSCRPCPDGHITLNTGCHSVALCLPPCEKGQFWDNHVCKLCPVGAYQDKPYQKSCKPCPHDKTTHSEGSTNIYDCINAPPPTCPVGSFLDVSSKTCKKCPVGTYQDQTGQTSCTQCSDGQTTAHPGADSSNDCRPCDAGYYYIPGHDGCDPCPQNTYCESGQTQCNPCPSSYITLHTGTGYKTDCLPPCDKGQFWDSTYGLCRPCTIGKYQNKPNQEECVVSWITQQKLVKNVLLGHTKMKQDKPTVNHVRTERPRVTREQTTSMIVNMKVVKYLNAFVVAKLTSTLTIHLACDAGYYYIPGHDGCDPCPQNTYCESGQSQCYPCPSGYITLHTGTGYKTDCLPPCDRGHHWDSSLKICRPCPVGRYQDKPHQLSCDECPYGKTTEHEGSTTIYDCTVNVVLLKTNHIPVNVVLLKTNHIPVNVILLKTNHIPYTNQPYTSSCIPIKDQPYTSHEFLLKTNHIPVNLPPPDCPKGSFLDLSSNQCRECPVATYQDQQGQTTCKPCPKGKITPHPGADSITDCQACSPGYYYIPGHDGCDPCPKNTYCESGQTQCYPCPSGYITLHVGTEHKTDCLCMYLCMTSNC</sequence>
<feature type="domain" description="TNFR-Cys" evidence="1">
    <location>
        <begin position="651"/>
        <end position="684"/>
    </location>
</feature>
<dbReference type="EMBL" id="CP111013">
    <property type="protein sequence ID" value="WAQ96877.1"/>
    <property type="molecule type" value="Genomic_DNA"/>
</dbReference>
<dbReference type="PANTHER" id="PTHR24046:SF5">
    <property type="entry name" value="EGF-LIKE DOMAIN-CONTAINING PROTEIN"/>
    <property type="match status" value="1"/>
</dbReference>
<evidence type="ECO:0000313" key="3">
    <source>
        <dbReference type="Proteomes" id="UP001164746"/>
    </source>
</evidence>
<dbReference type="InterPro" id="IPR009030">
    <property type="entry name" value="Growth_fac_rcpt_cys_sf"/>
</dbReference>
<feature type="domain" description="TNFR-Cys" evidence="1">
    <location>
        <begin position="971"/>
        <end position="1001"/>
    </location>
</feature>
<feature type="non-terminal residue" evidence="2">
    <location>
        <position position="1084"/>
    </location>
</feature>
<feature type="domain" description="TNFR-Cys" evidence="1">
    <location>
        <begin position="1040"/>
        <end position="1073"/>
    </location>
</feature>
<dbReference type="InterPro" id="IPR011641">
    <property type="entry name" value="Tyr-kin_ephrin_A/B_rcpt-like"/>
</dbReference>
<dbReference type="SMART" id="SM00208">
    <property type="entry name" value="TNFR"/>
    <property type="match status" value="6"/>
</dbReference>
<feature type="domain" description="TNFR-Cys" evidence="1">
    <location>
        <begin position="808"/>
        <end position="841"/>
    </location>
</feature>
<proteinExistence type="predicted"/>
<evidence type="ECO:0000259" key="1">
    <source>
        <dbReference type="SMART" id="SM00208"/>
    </source>
</evidence>
<feature type="domain" description="TNFR-Cys" evidence="1">
    <location>
        <begin position="382"/>
        <end position="416"/>
    </location>
</feature>
<dbReference type="PANTHER" id="PTHR24046">
    <property type="entry name" value="SIGNAL PEPTIDE, CUB AND EGF-LIKE DOMAIN-CONTAINING"/>
    <property type="match status" value="1"/>
</dbReference>
<dbReference type="SMART" id="SM01411">
    <property type="entry name" value="Ephrin_rec_like"/>
    <property type="match status" value="16"/>
</dbReference>
<accession>A0ABY7DGU8</accession>
<dbReference type="SUPFAM" id="SSF57184">
    <property type="entry name" value="Growth factor receptor domain"/>
    <property type="match status" value="7"/>
</dbReference>
<protein>
    <submittedName>
        <fullName evidence="2">SCUB1-like protein</fullName>
    </submittedName>
</protein>
<dbReference type="InterPro" id="IPR052071">
    <property type="entry name" value="SCUB_EGF-like_domain"/>
</dbReference>
<dbReference type="Gene3D" id="2.10.50.10">
    <property type="entry name" value="Tumor Necrosis Factor Receptor, subunit A, domain 2"/>
    <property type="match status" value="15"/>
</dbReference>
<feature type="domain" description="TNFR-Cys" evidence="1">
    <location>
        <begin position="598"/>
        <end position="632"/>
    </location>
</feature>
<reference evidence="2" key="1">
    <citation type="submission" date="2022-11" db="EMBL/GenBank/DDBJ databases">
        <title>Centuries of genome instability and evolution in soft-shell clam transmissible cancer (bioRxiv).</title>
        <authorList>
            <person name="Hart S.F.M."/>
            <person name="Yonemitsu M.A."/>
            <person name="Giersch R.M."/>
            <person name="Beal B.F."/>
            <person name="Arriagada G."/>
            <person name="Davis B.W."/>
            <person name="Ostrander E.A."/>
            <person name="Goff S.P."/>
            <person name="Metzger M.J."/>
        </authorList>
    </citation>
    <scope>NUCLEOTIDE SEQUENCE</scope>
    <source>
        <strain evidence="2">MELC-2E11</strain>
        <tissue evidence="2">Siphon/mantle</tissue>
    </source>
</reference>
<gene>
    <name evidence="2" type="ORF">MAR_029567</name>
</gene>